<dbReference type="Proteomes" id="UP000245910">
    <property type="component" value="Chromosome I"/>
</dbReference>
<organism evidence="1 2">
    <name type="scientific">Fusarium venenatum</name>
    <dbReference type="NCBI Taxonomy" id="56646"/>
    <lineage>
        <taxon>Eukaryota</taxon>
        <taxon>Fungi</taxon>
        <taxon>Dikarya</taxon>
        <taxon>Ascomycota</taxon>
        <taxon>Pezizomycotina</taxon>
        <taxon>Sordariomycetes</taxon>
        <taxon>Hypocreomycetidae</taxon>
        <taxon>Hypocreales</taxon>
        <taxon>Nectriaceae</taxon>
        <taxon>Fusarium</taxon>
    </lineage>
</organism>
<evidence type="ECO:0000313" key="1">
    <source>
        <dbReference type="EMBL" id="CEI63836.1"/>
    </source>
</evidence>
<proteinExistence type="predicted"/>
<dbReference type="OrthoDB" id="4486824at2759"/>
<reference evidence="2" key="1">
    <citation type="submission" date="2014-10" db="EMBL/GenBank/DDBJ databases">
        <authorList>
            <person name="King R."/>
        </authorList>
    </citation>
    <scope>NUCLEOTIDE SEQUENCE [LARGE SCALE GENOMIC DNA]</scope>
    <source>
        <strain evidence="2">A3/5</strain>
    </source>
</reference>
<keyword evidence="2" id="KW-1185">Reference proteome</keyword>
<dbReference type="EMBL" id="LN649229">
    <property type="protein sequence ID" value="CEI63836.1"/>
    <property type="molecule type" value="Genomic_DNA"/>
</dbReference>
<dbReference type="AlphaFoldDB" id="A0A2L2TL09"/>
<protein>
    <submittedName>
        <fullName evidence="1">Uncharacterized protein</fullName>
    </submittedName>
</protein>
<evidence type="ECO:0000313" key="2">
    <source>
        <dbReference type="Proteomes" id="UP000245910"/>
    </source>
</evidence>
<sequence>MEATSSHLGPSHPVDFIINFVLQTSTGTDIPLYSKTLEVEKKDPGIPDLDYLFPDKYPEIKRYEGDRSDVFDSEKEDYWLFYVHFHYAELEIAIGGDEPIYFVTQDPYKKVGIKDFEHAPAKNKGQSPWPKRYMWGAEGTTYVRISRKMFLGDHHPAWFDYVSGVILKDEVTNKGWELLLEVFGSTVQILKGVLSVSVADVVQVAISLGDAFNEEKMHQEANFKGFLTVIGDEIDLGNKARKDGKKKKAEEPNVTNILILVQHIEAGMYSRRDLGSRPREIE</sequence>
<accession>A0A2L2TL09</accession>
<name>A0A2L2TL09_9HYPO</name>